<evidence type="ECO:0000313" key="3">
    <source>
        <dbReference type="EMBL" id="QEM80538.1"/>
    </source>
</evidence>
<reference evidence="3" key="1">
    <citation type="submission" date="2021-02" db="EMBL/GenBank/DDBJ databases">
        <title>Strain Y2R2, a novel species of the genus Halomonas.</title>
        <authorList>
            <person name="Huang H."/>
        </authorList>
    </citation>
    <scope>NUCLEOTIDE SEQUENCE</scope>
    <source>
        <strain evidence="3">Y2R2</strain>
    </source>
</reference>
<dbReference type="InterPro" id="IPR051141">
    <property type="entry name" value="UPF0339_domain"/>
</dbReference>
<dbReference type="Proteomes" id="UP000324285">
    <property type="component" value="Chromosome"/>
</dbReference>
<comment type="similarity">
    <text evidence="1">Belongs to the UPF0339 family. Duplicated subfamily.</text>
</comment>
<keyword evidence="4" id="KW-1185">Reference proteome</keyword>
<dbReference type="InterPro" id="IPR036913">
    <property type="entry name" value="YegP-like_sf"/>
</dbReference>
<evidence type="ECO:0000313" key="4">
    <source>
        <dbReference type="Proteomes" id="UP000324285"/>
    </source>
</evidence>
<name>A0A5C1NDK1_9GAMM</name>
<dbReference type="OrthoDB" id="9802792at2"/>
<evidence type="ECO:0000256" key="1">
    <source>
        <dbReference type="ARBA" id="ARBA00007576"/>
    </source>
</evidence>
<accession>A0A5C1NDK1</accession>
<evidence type="ECO:0000259" key="2">
    <source>
        <dbReference type="Pfam" id="PF07411"/>
    </source>
</evidence>
<dbReference type="RefSeq" id="WP_149283201.1">
    <property type="nucleotide sequence ID" value="NZ_CP038437.2"/>
</dbReference>
<dbReference type="KEGG" id="hbh:E4T21_02425"/>
<feature type="domain" description="DUF1508" evidence="2">
    <location>
        <begin position="11"/>
        <end position="52"/>
    </location>
</feature>
<dbReference type="PANTHER" id="PTHR40606:SF1">
    <property type="entry name" value="UPF0339 PROTEIN YEGP"/>
    <property type="match status" value="1"/>
</dbReference>
<organism evidence="3 4">
    <name type="scientific">Halomonas binhaiensis</name>
    <dbReference type="NCBI Taxonomy" id="2562282"/>
    <lineage>
        <taxon>Bacteria</taxon>
        <taxon>Pseudomonadati</taxon>
        <taxon>Pseudomonadota</taxon>
        <taxon>Gammaproteobacteria</taxon>
        <taxon>Oceanospirillales</taxon>
        <taxon>Halomonadaceae</taxon>
        <taxon>Halomonas</taxon>
    </lineage>
</organism>
<sequence>MPGYYELKPSTDGQFNFTLKAGNHEIILTSQRYKTRKSAESGIASCQKNSQNPKSFERKVAKDGRNYFTLKASNGQVIGTSGMYRASPSMEKGIKSVMSNGTGPVKVKE</sequence>
<protein>
    <submittedName>
        <fullName evidence="3">YegP family protein</fullName>
    </submittedName>
</protein>
<dbReference type="EMBL" id="CP038437">
    <property type="protein sequence ID" value="QEM80538.1"/>
    <property type="molecule type" value="Genomic_DNA"/>
</dbReference>
<dbReference type="PANTHER" id="PTHR40606">
    <property type="match status" value="1"/>
</dbReference>
<dbReference type="Pfam" id="PF07411">
    <property type="entry name" value="DUF1508"/>
    <property type="match status" value="2"/>
</dbReference>
<dbReference type="InterPro" id="IPR010879">
    <property type="entry name" value="DUF1508"/>
</dbReference>
<gene>
    <name evidence="3" type="ORF">E4T21_02425</name>
</gene>
<dbReference type="AlphaFoldDB" id="A0A5C1NDK1"/>
<dbReference type="SUPFAM" id="SSF160113">
    <property type="entry name" value="YegP-like"/>
    <property type="match status" value="2"/>
</dbReference>
<proteinExistence type="inferred from homology"/>
<dbReference type="Gene3D" id="2.30.29.80">
    <property type="match status" value="1"/>
</dbReference>
<feature type="domain" description="DUF1508" evidence="2">
    <location>
        <begin position="61"/>
        <end position="102"/>
    </location>
</feature>